<dbReference type="Proteomes" id="UP000314294">
    <property type="component" value="Unassembled WGS sequence"/>
</dbReference>
<feature type="compositionally biased region" description="Polar residues" evidence="1">
    <location>
        <begin position="108"/>
        <end position="123"/>
    </location>
</feature>
<reference evidence="2 3" key="1">
    <citation type="submission" date="2019-03" db="EMBL/GenBank/DDBJ databases">
        <title>First draft genome of Liparis tanakae, snailfish: a comprehensive survey of snailfish specific genes.</title>
        <authorList>
            <person name="Kim W."/>
            <person name="Song I."/>
            <person name="Jeong J.-H."/>
            <person name="Kim D."/>
            <person name="Kim S."/>
            <person name="Ryu S."/>
            <person name="Song J.Y."/>
            <person name="Lee S.K."/>
        </authorList>
    </citation>
    <scope>NUCLEOTIDE SEQUENCE [LARGE SCALE GENOMIC DNA]</scope>
    <source>
        <tissue evidence="2">Muscle</tissue>
    </source>
</reference>
<proteinExistence type="predicted"/>
<keyword evidence="3" id="KW-1185">Reference proteome</keyword>
<evidence type="ECO:0000256" key="1">
    <source>
        <dbReference type="SAM" id="MobiDB-lite"/>
    </source>
</evidence>
<dbReference type="AlphaFoldDB" id="A0A4Z2J7V4"/>
<evidence type="ECO:0000313" key="2">
    <source>
        <dbReference type="EMBL" id="TNN85703.1"/>
    </source>
</evidence>
<dbReference type="EMBL" id="SRLO01000019">
    <property type="protein sequence ID" value="TNN85703.1"/>
    <property type="molecule type" value="Genomic_DNA"/>
</dbReference>
<accession>A0A4Z2J7V4</accession>
<gene>
    <name evidence="2" type="ORF">EYF80_003950</name>
</gene>
<feature type="compositionally biased region" description="Basic and acidic residues" evidence="1">
    <location>
        <begin position="85"/>
        <end position="99"/>
    </location>
</feature>
<sequence>MQVLTAVVCLQLGGRVHNNLAEGAVEQTLGGREGSDGAVTVSEGTLLDGDASDSQCNARLDEHLCQSTVGEIALAVTTTMIDSTHVGESRQQMEGDEGTRVQGGLGSAQRQQSAVTHTTYREK</sequence>
<feature type="region of interest" description="Disordered" evidence="1">
    <location>
        <begin position="85"/>
        <end position="123"/>
    </location>
</feature>
<protein>
    <submittedName>
        <fullName evidence="2">Uncharacterized protein</fullName>
    </submittedName>
</protein>
<evidence type="ECO:0000313" key="3">
    <source>
        <dbReference type="Proteomes" id="UP000314294"/>
    </source>
</evidence>
<organism evidence="2 3">
    <name type="scientific">Liparis tanakae</name>
    <name type="common">Tanaka's snailfish</name>
    <dbReference type="NCBI Taxonomy" id="230148"/>
    <lineage>
        <taxon>Eukaryota</taxon>
        <taxon>Metazoa</taxon>
        <taxon>Chordata</taxon>
        <taxon>Craniata</taxon>
        <taxon>Vertebrata</taxon>
        <taxon>Euteleostomi</taxon>
        <taxon>Actinopterygii</taxon>
        <taxon>Neopterygii</taxon>
        <taxon>Teleostei</taxon>
        <taxon>Neoteleostei</taxon>
        <taxon>Acanthomorphata</taxon>
        <taxon>Eupercaria</taxon>
        <taxon>Perciformes</taxon>
        <taxon>Cottioidei</taxon>
        <taxon>Cottales</taxon>
        <taxon>Liparidae</taxon>
        <taxon>Liparis</taxon>
    </lineage>
</organism>
<name>A0A4Z2J7V4_9TELE</name>
<comment type="caution">
    <text evidence="2">The sequence shown here is derived from an EMBL/GenBank/DDBJ whole genome shotgun (WGS) entry which is preliminary data.</text>
</comment>